<evidence type="ECO:0000313" key="2">
    <source>
        <dbReference type="Proteomes" id="UP001141806"/>
    </source>
</evidence>
<dbReference type="OrthoDB" id="1751449at2759"/>
<evidence type="ECO:0000313" key="1">
    <source>
        <dbReference type="EMBL" id="KAJ4952054.1"/>
    </source>
</evidence>
<protein>
    <submittedName>
        <fullName evidence="1">Uncharacterized protein</fullName>
    </submittedName>
</protein>
<dbReference type="AlphaFoldDB" id="A0A9Q0JTA8"/>
<accession>A0A9Q0JTA8</accession>
<comment type="caution">
    <text evidence="1">The sequence shown here is derived from an EMBL/GenBank/DDBJ whole genome shotgun (WGS) entry which is preliminary data.</text>
</comment>
<organism evidence="1 2">
    <name type="scientific">Protea cynaroides</name>
    <dbReference type="NCBI Taxonomy" id="273540"/>
    <lineage>
        <taxon>Eukaryota</taxon>
        <taxon>Viridiplantae</taxon>
        <taxon>Streptophyta</taxon>
        <taxon>Embryophyta</taxon>
        <taxon>Tracheophyta</taxon>
        <taxon>Spermatophyta</taxon>
        <taxon>Magnoliopsida</taxon>
        <taxon>Proteales</taxon>
        <taxon>Proteaceae</taxon>
        <taxon>Protea</taxon>
    </lineage>
</organism>
<gene>
    <name evidence="1" type="ORF">NE237_028886</name>
</gene>
<proteinExistence type="predicted"/>
<name>A0A9Q0JTA8_9MAGN</name>
<sequence>MAEDLGDEEFWLPSEFLTDDDTLIDNKNRYSCINKALADGGARFCFPPKFPYGFSSPLSYLLSPKLISNQSLSSRDDFCRETNVIIAALLSTIVVRPVQRLPEFPCLFLRQQSEKQQLDTLCFPPKL</sequence>
<dbReference type="Proteomes" id="UP001141806">
    <property type="component" value="Unassembled WGS sequence"/>
</dbReference>
<keyword evidence="2" id="KW-1185">Reference proteome</keyword>
<dbReference type="EMBL" id="JAMYWD010000012">
    <property type="protein sequence ID" value="KAJ4952054.1"/>
    <property type="molecule type" value="Genomic_DNA"/>
</dbReference>
<reference evidence="1" key="1">
    <citation type="journal article" date="2023" name="Plant J.">
        <title>The genome of the king protea, Protea cynaroides.</title>
        <authorList>
            <person name="Chang J."/>
            <person name="Duong T.A."/>
            <person name="Schoeman C."/>
            <person name="Ma X."/>
            <person name="Roodt D."/>
            <person name="Barker N."/>
            <person name="Li Z."/>
            <person name="Van de Peer Y."/>
            <person name="Mizrachi E."/>
        </authorList>
    </citation>
    <scope>NUCLEOTIDE SEQUENCE</scope>
    <source>
        <tissue evidence="1">Young leaves</tissue>
    </source>
</reference>